<accession>A0A8F8KT90</accession>
<gene>
    <name evidence="2" type="ORF">KOM_12_377</name>
</gene>
<organism evidence="2">
    <name type="scientific">Clandestinovirus</name>
    <dbReference type="NCBI Taxonomy" id="2831644"/>
    <lineage>
        <taxon>Viruses</taxon>
    </lineage>
</organism>
<name>A0A8F8KT90_9VIRU</name>
<proteinExistence type="predicted"/>
<keyword evidence="1" id="KW-1133">Transmembrane helix</keyword>
<feature type="transmembrane region" description="Helical" evidence="1">
    <location>
        <begin position="94"/>
        <end position="122"/>
    </location>
</feature>
<dbReference type="EMBL" id="MZ420154">
    <property type="protein sequence ID" value="QYA18645.1"/>
    <property type="molecule type" value="Genomic_DNA"/>
</dbReference>
<keyword evidence="1" id="KW-0472">Membrane</keyword>
<evidence type="ECO:0000256" key="1">
    <source>
        <dbReference type="SAM" id="Phobius"/>
    </source>
</evidence>
<evidence type="ECO:0000313" key="2">
    <source>
        <dbReference type="EMBL" id="QYA18645.1"/>
    </source>
</evidence>
<sequence>MASKLCISTPSLHRRLACLLVGGVVLPSATVYGTWTLLDIWVHHKATQHRQSLPPHKPYKPYVRKEPTRIEKALIWIEENVDLTPKTTAAKKTVAGLVIGVTGLCTAIGAIATVGMAYDGVLHARQTFKMLKDPSGTQMCCTLVRRGLFSVGGIGTICLTAALTTAGANLTRTSFKNYRFIQ</sequence>
<reference evidence="2" key="1">
    <citation type="submission" date="2021-06" db="EMBL/GenBank/DDBJ databases">
        <authorList>
            <person name="Rolland C."/>
        </authorList>
    </citation>
    <scope>NUCLEOTIDE SEQUENCE</scope>
    <source>
        <strain evidence="2">347.936635</strain>
    </source>
</reference>
<keyword evidence="1 2" id="KW-0812">Transmembrane</keyword>
<protein>
    <submittedName>
        <fullName evidence="2">Transmembrane protein</fullName>
    </submittedName>
</protein>